<keyword evidence="3" id="KW-1185">Reference proteome</keyword>
<reference evidence="2 3" key="1">
    <citation type="submission" date="2019-12" db="EMBL/GenBank/DDBJ databases">
        <title>A genome sequence resource for the geographically widespread anthracnose pathogen Colletotrichum asianum.</title>
        <authorList>
            <person name="Meng Y."/>
        </authorList>
    </citation>
    <scope>NUCLEOTIDE SEQUENCE [LARGE SCALE GENOMIC DNA]</scope>
    <source>
        <strain evidence="2 3">ICMP 18580</strain>
    </source>
</reference>
<feature type="chain" id="PRO_5034809219" evidence="1">
    <location>
        <begin position="20"/>
        <end position="63"/>
    </location>
</feature>
<evidence type="ECO:0000256" key="1">
    <source>
        <dbReference type="SAM" id="SignalP"/>
    </source>
</evidence>
<organism evidence="2 3">
    <name type="scientific">Colletotrichum asianum</name>
    <dbReference type="NCBI Taxonomy" id="702518"/>
    <lineage>
        <taxon>Eukaryota</taxon>
        <taxon>Fungi</taxon>
        <taxon>Dikarya</taxon>
        <taxon>Ascomycota</taxon>
        <taxon>Pezizomycotina</taxon>
        <taxon>Sordariomycetes</taxon>
        <taxon>Hypocreomycetidae</taxon>
        <taxon>Glomerellales</taxon>
        <taxon>Glomerellaceae</taxon>
        <taxon>Colletotrichum</taxon>
        <taxon>Colletotrichum gloeosporioides species complex</taxon>
    </lineage>
</organism>
<dbReference type="EMBL" id="WOWK01000176">
    <property type="protein sequence ID" value="KAF0316011.1"/>
    <property type="molecule type" value="Genomic_DNA"/>
</dbReference>
<comment type="caution">
    <text evidence="2">The sequence shown here is derived from an EMBL/GenBank/DDBJ whole genome shotgun (WGS) entry which is preliminary data.</text>
</comment>
<keyword evidence="1" id="KW-0732">Signal</keyword>
<dbReference type="AlphaFoldDB" id="A0A8H3VYV0"/>
<feature type="signal peptide" evidence="1">
    <location>
        <begin position="1"/>
        <end position="19"/>
    </location>
</feature>
<name>A0A8H3VYV0_9PEZI</name>
<evidence type="ECO:0000313" key="2">
    <source>
        <dbReference type="EMBL" id="KAF0316011.1"/>
    </source>
</evidence>
<proteinExistence type="predicted"/>
<sequence>MRITTILSFLVAGIATANSMATTGDRNLARGFIEARCHCDGTCCNGYWCTDDDVGQCCNDVPC</sequence>
<dbReference type="OrthoDB" id="10424097at2759"/>
<dbReference type="Proteomes" id="UP000434172">
    <property type="component" value="Unassembled WGS sequence"/>
</dbReference>
<protein>
    <submittedName>
        <fullName evidence="2">Uncharacterized protein</fullName>
    </submittedName>
</protein>
<gene>
    <name evidence="2" type="ORF">GQ607_016770</name>
</gene>
<accession>A0A8H3VYV0</accession>
<evidence type="ECO:0000313" key="3">
    <source>
        <dbReference type="Proteomes" id="UP000434172"/>
    </source>
</evidence>